<organism evidence="1">
    <name type="scientific">Psilocybe cubensis</name>
    <name type="common">Psychedelic mushroom</name>
    <name type="synonym">Stropharia cubensis</name>
    <dbReference type="NCBI Taxonomy" id="181762"/>
    <lineage>
        <taxon>Eukaryota</taxon>
        <taxon>Fungi</taxon>
        <taxon>Dikarya</taxon>
        <taxon>Basidiomycota</taxon>
        <taxon>Agaricomycotina</taxon>
        <taxon>Agaricomycetes</taxon>
        <taxon>Agaricomycetidae</taxon>
        <taxon>Agaricales</taxon>
        <taxon>Agaricineae</taxon>
        <taxon>Strophariaceae</taxon>
        <taxon>Psilocybe</taxon>
    </lineage>
</organism>
<dbReference type="AlphaFoldDB" id="A0A8H7XPR7"/>
<comment type="caution">
    <text evidence="1">The sequence shown here is derived from an EMBL/GenBank/DDBJ whole genome shotgun (WGS) entry which is preliminary data.</text>
</comment>
<proteinExistence type="predicted"/>
<sequence>MSTNARSEEERQLSFVFNDLKRDINLDDTGLVDAESPTVSCQVGQRCTIKTDDQRKNYLVPAVYGQPKVITCHFDTSSPADVVFGLIDSGGQSPLSPISK</sequence>
<reference evidence="1" key="1">
    <citation type="submission" date="2021-02" db="EMBL/GenBank/DDBJ databases">
        <title>Psilocybe cubensis genome.</title>
        <authorList>
            <person name="Mckernan K.J."/>
            <person name="Crawford S."/>
            <person name="Trippe A."/>
            <person name="Kane L.T."/>
            <person name="Mclaughlin S."/>
        </authorList>
    </citation>
    <scope>NUCLEOTIDE SEQUENCE [LARGE SCALE GENOMIC DNA]</scope>
    <source>
        <strain evidence="1">MGC-MH-2018</strain>
    </source>
</reference>
<accession>A0A8H7XPR7</accession>
<name>A0A8H7XPR7_PSICU</name>
<dbReference type="EMBL" id="JAFIQS010000013">
    <property type="protein sequence ID" value="KAG5163816.1"/>
    <property type="molecule type" value="Genomic_DNA"/>
</dbReference>
<gene>
    <name evidence="1" type="ORF">JR316_011007</name>
</gene>
<protein>
    <submittedName>
        <fullName evidence="1">Uncharacterized protein</fullName>
    </submittedName>
</protein>
<evidence type="ECO:0000313" key="1">
    <source>
        <dbReference type="EMBL" id="KAG5163816.1"/>
    </source>
</evidence>